<feature type="transmembrane region" description="Helical" evidence="6">
    <location>
        <begin position="68"/>
        <end position="87"/>
    </location>
</feature>
<dbReference type="FunCoup" id="A0A2T3BF85">
    <property type="interactions" value="30"/>
</dbReference>
<feature type="compositionally biased region" description="Low complexity" evidence="5">
    <location>
        <begin position="329"/>
        <end position="346"/>
    </location>
</feature>
<sequence length="346" mass="37993">MTSSLTSALSLLARGHHHDLSQCTIDTCPIDSSYYYYRVSLAANATFIALFSISLIAYVLTYALTRRAAAFSFAMVCGVILEVLGYAGRLASWHNQWSQTGFLMQIVCLTIAPAFMSGGIYLCLRRIVYAFGPENSRIKPEAYTRIFIPCDILSLLLQAAGGGLASSESTANKSPDTGDNIMVAGLAFQVLTLLIFMLLCADFALRTYQRYKALGESAFDQNPLFVTLREGWRFRGFLCALALATICIFWRSVYRVAELAEGWSGNLIRHQWLFVGFEGVMVIVACFALNAFNPAFTIQEAMTGLGGLGSKKKMRKQEMERERGEKLEGAVAARSASGSASDNEGR</sequence>
<accession>A0A2T3BF85</accession>
<gene>
    <name evidence="7" type="ORF">M430DRAFT_162325</name>
</gene>
<name>A0A2T3BF85_AMORE</name>
<feature type="transmembrane region" description="Helical" evidence="6">
    <location>
        <begin position="142"/>
        <end position="161"/>
    </location>
</feature>
<feature type="transmembrane region" description="Helical" evidence="6">
    <location>
        <begin position="39"/>
        <end position="61"/>
    </location>
</feature>
<dbReference type="GO" id="GO:0000324">
    <property type="term" value="C:fungal-type vacuole"/>
    <property type="evidence" value="ECO:0007669"/>
    <property type="project" value="TreeGrafter"/>
</dbReference>
<evidence type="ECO:0000256" key="5">
    <source>
        <dbReference type="SAM" id="MobiDB-lite"/>
    </source>
</evidence>
<evidence type="ECO:0000313" key="8">
    <source>
        <dbReference type="Proteomes" id="UP000241818"/>
    </source>
</evidence>
<feature type="transmembrane region" description="Helical" evidence="6">
    <location>
        <begin position="102"/>
        <end position="122"/>
    </location>
</feature>
<dbReference type="GeneID" id="36571505"/>
<evidence type="ECO:0000256" key="1">
    <source>
        <dbReference type="ARBA" id="ARBA00004141"/>
    </source>
</evidence>
<evidence type="ECO:0000256" key="4">
    <source>
        <dbReference type="ARBA" id="ARBA00023136"/>
    </source>
</evidence>
<keyword evidence="4 6" id="KW-0472">Membrane</keyword>
<reference evidence="7 8" key="1">
    <citation type="journal article" date="2018" name="New Phytol.">
        <title>Comparative genomics and transcriptomics depict ericoid mycorrhizal fungi as versatile saprotrophs and plant mutualists.</title>
        <authorList>
            <person name="Martino E."/>
            <person name="Morin E."/>
            <person name="Grelet G.A."/>
            <person name="Kuo A."/>
            <person name="Kohler A."/>
            <person name="Daghino S."/>
            <person name="Barry K.W."/>
            <person name="Cichocki N."/>
            <person name="Clum A."/>
            <person name="Dockter R.B."/>
            <person name="Hainaut M."/>
            <person name="Kuo R.C."/>
            <person name="LaButti K."/>
            <person name="Lindahl B.D."/>
            <person name="Lindquist E.A."/>
            <person name="Lipzen A."/>
            <person name="Khouja H.R."/>
            <person name="Magnuson J."/>
            <person name="Murat C."/>
            <person name="Ohm R.A."/>
            <person name="Singer S.W."/>
            <person name="Spatafora J.W."/>
            <person name="Wang M."/>
            <person name="Veneault-Fourrey C."/>
            <person name="Henrissat B."/>
            <person name="Grigoriev I.V."/>
            <person name="Martin F.M."/>
            <person name="Perotto S."/>
        </authorList>
    </citation>
    <scope>NUCLEOTIDE SEQUENCE [LARGE SCALE GENOMIC DNA]</scope>
    <source>
        <strain evidence="7 8">ATCC 22711</strain>
    </source>
</reference>
<organism evidence="7 8">
    <name type="scientific">Amorphotheca resinae ATCC 22711</name>
    <dbReference type="NCBI Taxonomy" id="857342"/>
    <lineage>
        <taxon>Eukaryota</taxon>
        <taxon>Fungi</taxon>
        <taxon>Dikarya</taxon>
        <taxon>Ascomycota</taxon>
        <taxon>Pezizomycotina</taxon>
        <taxon>Leotiomycetes</taxon>
        <taxon>Helotiales</taxon>
        <taxon>Amorphothecaceae</taxon>
        <taxon>Amorphotheca</taxon>
    </lineage>
</organism>
<dbReference type="PANTHER" id="PTHR31465:SF7">
    <property type="entry name" value="SPHINGOID LONG-CHAIN BASE TRANSPORTER RSB1"/>
    <property type="match status" value="1"/>
</dbReference>
<proteinExistence type="predicted"/>
<evidence type="ECO:0008006" key="9">
    <source>
        <dbReference type="Google" id="ProtNLM"/>
    </source>
</evidence>
<feature type="transmembrane region" description="Helical" evidence="6">
    <location>
        <begin position="272"/>
        <end position="292"/>
    </location>
</feature>
<dbReference type="InParanoid" id="A0A2T3BF85"/>
<dbReference type="PANTHER" id="PTHR31465">
    <property type="entry name" value="PROTEIN RTA1-RELATED"/>
    <property type="match status" value="1"/>
</dbReference>
<dbReference type="AlphaFoldDB" id="A0A2T3BF85"/>
<dbReference type="OrthoDB" id="4521223at2759"/>
<protein>
    <recommendedName>
        <fullName evidence="9">RTA1 like protein</fullName>
    </recommendedName>
</protein>
<evidence type="ECO:0000256" key="2">
    <source>
        <dbReference type="ARBA" id="ARBA00022692"/>
    </source>
</evidence>
<feature type="region of interest" description="Disordered" evidence="5">
    <location>
        <begin position="309"/>
        <end position="346"/>
    </location>
</feature>
<dbReference type="STRING" id="857342.A0A2T3BF85"/>
<evidence type="ECO:0000256" key="3">
    <source>
        <dbReference type="ARBA" id="ARBA00022989"/>
    </source>
</evidence>
<evidence type="ECO:0000256" key="6">
    <source>
        <dbReference type="SAM" id="Phobius"/>
    </source>
</evidence>
<dbReference type="InterPro" id="IPR007568">
    <property type="entry name" value="RTA1"/>
</dbReference>
<dbReference type="EMBL" id="KZ679006">
    <property type="protein sequence ID" value="PSS28042.1"/>
    <property type="molecule type" value="Genomic_DNA"/>
</dbReference>
<feature type="transmembrane region" description="Helical" evidence="6">
    <location>
        <begin position="181"/>
        <end position="205"/>
    </location>
</feature>
<dbReference type="GO" id="GO:0005886">
    <property type="term" value="C:plasma membrane"/>
    <property type="evidence" value="ECO:0007669"/>
    <property type="project" value="TreeGrafter"/>
</dbReference>
<feature type="compositionally biased region" description="Basic and acidic residues" evidence="5">
    <location>
        <begin position="316"/>
        <end position="328"/>
    </location>
</feature>
<keyword evidence="3 6" id="KW-1133">Transmembrane helix</keyword>
<keyword evidence="8" id="KW-1185">Reference proteome</keyword>
<comment type="subcellular location">
    <subcellularLocation>
        <location evidence="1">Membrane</location>
        <topology evidence="1">Multi-pass membrane protein</topology>
    </subcellularLocation>
</comment>
<keyword evidence="2 6" id="KW-0812">Transmembrane</keyword>
<dbReference type="RefSeq" id="XP_024725567.1">
    <property type="nucleotide sequence ID" value="XM_024863424.1"/>
</dbReference>
<evidence type="ECO:0000313" key="7">
    <source>
        <dbReference type="EMBL" id="PSS28042.1"/>
    </source>
</evidence>
<dbReference type="Pfam" id="PF04479">
    <property type="entry name" value="RTA1"/>
    <property type="match status" value="1"/>
</dbReference>
<dbReference type="Proteomes" id="UP000241818">
    <property type="component" value="Unassembled WGS sequence"/>
</dbReference>
<feature type="transmembrane region" description="Helical" evidence="6">
    <location>
        <begin position="234"/>
        <end position="252"/>
    </location>
</feature>